<evidence type="ECO:0000256" key="1">
    <source>
        <dbReference type="SAM" id="Phobius"/>
    </source>
</evidence>
<evidence type="ECO:0000313" key="3">
    <source>
        <dbReference type="Proteomes" id="UP000294360"/>
    </source>
</evidence>
<dbReference type="AlphaFoldDB" id="A0A4U8Z4W8"/>
<keyword evidence="1" id="KW-1133">Transmembrane helix</keyword>
<organism evidence="2 3">
    <name type="scientific">Methylocella tundrae</name>
    <dbReference type="NCBI Taxonomy" id="227605"/>
    <lineage>
        <taxon>Bacteria</taxon>
        <taxon>Pseudomonadati</taxon>
        <taxon>Pseudomonadota</taxon>
        <taxon>Alphaproteobacteria</taxon>
        <taxon>Hyphomicrobiales</taxon>
        <taxon>Beijerinckiaceae</taxon>
        <taxon>Methylocella</taxon>
    </lineage>
</organism>
<reference evidence="2 3" key="1">
    <citation type="submission" date="2019-03" db="EMBL/GenBank/DDBJ databases">
        <authorList>
            <person name="Kox A.R. M."/>
        </authorList>
    </citation>
    <scope>NUCLEOTIDE SEQUENCE [LARGE SCALE GENOMIC DNA]</scope>
    <source>
        <strain evidence="2">MTUNDRAET4 annotated genome</strain>
    </source>
</reference>
<proteinExistence type="predicted"/>
<protein>
    <submittedName>
        <fullName evidence="2">Uncharacterized protein</fullName>
    </submittedName>
</protein>
<name>A0A4U8Z4W8_METTU</name>
<dbReference type="RefSeq" id="WP_197731995.1">
    <property type="nucleotide sequence ID" value="NZ_CP139089.1"/>
</dbReference>
<feature type="transmembrane region" description="Helical" evidence="1">
    <location>
        <begin position="6"/>
        <end position="28"/>
    </location>
</feature>
<keyword evidence="1" id="KW-0472">Membrane</keyword>
<keyword evidence="1" id="KW-0812">Transmembrane</keyword>
<dbReference type="EMBL" id="LR536450">
    <property type="protein sequence ID" value="VFU10553.1"/>
    <property type="molecule type" value="Genomic_DNA"/>
</dbReference>
<accession>A0A4U8Z4W8</accession>
<evidence type="ECO:0000313" key="2">
    <source>
        <dbReference type="EMBL" id="VFU10553.1"/>
    </source>
</evidence>
<dbReference type="KEGG" id="mtun:MTUNDRAET4_3666"/>
<gene>
    <name evidence="2" type="ORF">MTUNDRAET4_3666</name>
</gene>
<sequence length="94" mass="10086">MNQFNLSFSPLLPSSILIGFGVLALIVVARSHAPRRRGAWLRALGLGLLLLALADPSLVREDRAGLKDVVAVVVDQSGSQTIGERQAQTEKPEL</sequence>
<dbReference type="Proteomes" id="UP000294360">
    <property type="component" value="Chromosome"/>
</dbReference>